<feature type="transmembrane region" description="Helical" evidence="12">
    <location>
        <begin position="69"/>
        <end position="91"/>
    </location>
</feature>
<organism evidence="14">
    <name type="scientific">Streptomyces sp. 31A4</name>
    <dbReference type="NCBI Taxonomy" id="1415543"/>
    <lineage>
        <taxon>Bacteria</taxon>
        <taxon>Bacillati</taxon>
        <taxon>Actinomycetota</taxon>
        <taxon>Actinomycetes</taxon>
        <taxon>Kitasatosporales</taxon>
        <taxon>Streptomycetaceae</taxon>
        <taxon>Streptomyces</taxon>
    </lineage>
</organism>
<keyword evidence="3" id="KW-0813">Transport</keyword>
<dbReference type="GO" id="GO:0016020">
    <property type="term" value="C:membrane"/>
    <property type="evidence" value="ECO:0007669"/>
    <property type="project" value="UniProtKB-SubCell"/>
</dbReference>
<feature type="region of interest" description="Disordered" evidence="11">
    <location>
        <begin position="427"/>
        <end position="449"/>
    </location>
</feature>
<protein>
    <submittedName>
        <fullName evidence="14">Sodium/hydrogen exchanger</fullName>
    </submittedName>
</protein>
<evidence type="ECO:0000259" key="13">
    <source>
        <dbReference type="Pfam" id="PF00999"/>
    </source>
</evidence>
<dbReference type="GO" id="GO:0015297">
    <property type="term" value="F:antiporter activity"/>
    <property type="evidence" value="ECO:0007669"/>
    <property type="project" value="UniProtKB-KW"/>
</dbReference>
<keyword evidence="8" id="KW-0406">Ion transport</keyword>
<feature type="transmembrane region" description="Helical" evidence="12">
    <location>
        <begin position="35"/>
        <end position="57"/>
    </location>
</feature>
<feature type="transmembrane region" description="Helical" evidence="12">
    <location>
        <begin position="261"/>
        <end position="285"/>
    </location>
</feature>
<keyword evidence="9 12" id="KW-0472">Membrane</keyword>
<sequence>MTDVDLFRSLAGLVTLLVAAHLMARLFARFRQPPVIGEITGGLLFGPSLFGLLAPHAQTWLFPKTGPAAAGLALVYQLGTLLLMFLAGVQMRTVFSRSDGRTVGIVAAVGMGVPFAFGLALVQLVDLSRLEGPAGNRTALILILACAVAVTSIPVISRIMLDLGITGTPFARIVLSVAVLEDVALNVVIAIALGIVHDGKHDTFGAGELFGIGSGDAGAAYHALVSLGFLGLTATVGAALRRRDGRGRAAGEGHRTSPVAVQLALVLAAAAVCLFLGITPMYGAFAVGLVAGLRGAGPVRDRDSQAVHVFATSFFIPVYFAVVGLKLDLVHSFDPVLTLVFLAFACTVKAGSVYAGARWARCTPVKSLNLAVAMNARGGPGIVLATLSYDAGIIGATLFTTLVLLAVLTSLLAGGWLERAIAHGHLERPDPPRPASGGRSQAPAPVEAA</sequence>
<evidence type="ECO:0000256" key="2">
    <source>
        <dbReference type="ARBA" id="ARBA00005551"/>
    </source>
</evidence>
<dbReference type="GO" id="GO:1902600">
    <property type="term" value="P:proton transmembrane transport"/>
    <property type="evidence" value="ECO:0007669"/>
    <property type="project" value="InterPro"/>
</dbReference>
<feature type="transmembrane region" description="Helical" evidence="12">
    <location>
        <begin position="219"/>
        <end position="240"/>
    </location>
</feature>
<feature type="transmembrane region" description="Helical" evidence="12">
    <location>
        <begin position="337"/>
        <end position="357"/>
    </location>
</feature>
<evidence type="ECO:0000256" key="3">
    <source>
        <dbReference type="ARBA" id="ARBA00022448"/>
    </source>
</evidence>
<feature type="transmembrane region" description="Helical" evidence="12">
    <location>
        <begin position="6"/>
        <end position="28"/>
    </location>
</feature>
<dbReference type="EMBL" id="KF386877">
    <property type="protein sequence ID" value="AGZ94400.1"/>
    <property type="molecule type" value="Genomic_DNA"/>
</dbReference>
<evidence type="ECO:0000256" key="10">
    <source>
        <dbReference type="ARBA" id="ARBA00023201"/>
    </source>
</evidence>
<proteinExistence type="inferred from homology"/>
<feature type="transmembrane region" description="Helical" evidence="12">
    <location>
        <begin position="305"/>
        <end position="325"/>
    </location>
</feature>
<feature type="transmembrane region" description="Helical" evidence="12">
    <location>
        <begin position="103"/>
        <end position="125"/>
    </location>
</feature>
<evidence type="ECO:0000256" key="7">
    <source>
        <dbReference type="ARBA" id="ARBA00023053"/>
    </source>
</evidence>
<accession>U5YNY7</accession>
<evidence type="ECO:0000256" key="4">
    <source>
        <dbReference type="ARBA" id="ARBA00022449"/>
    </source>
</evidence>
<evidence type="ECO:0000256" key="5">
    <source>
        <dbReference type="ARBA" id="ARBA00022692"/>
    </source>
</evidence>
<feature type="transmembrane region" description="Helical" evidence="12">
    <location>
        <begin position="393"/>
        <end position="417"/>
    </location>
</feature>
<evidence type="ECO:0000256" key="8">
    <source>
        <dbReference type="ARBA" id="ARBA00023065"/>
    </source>
</evidence>
<comment type="similarity">
    <text evidence="2">Belongs to the monovalent cation:proton antiporter 2 (CPA2) transporter (TC 2.A.37) family.</text>
</comment>
<evidence type="ECO:0000256" key="12">
    <source>
        <dbReference type="SAM" id="Phobius"/>
    </source>
</evidence>
<dbReference type="PANTHER" id="PTHR43562:SF3">
    <property type="entry name" value="SODIUM ION_PROTON EXCHANGER (EUROFUNG)"/>
    <property type="match status" value="1"/>
</dbReference>
<comment type="subcellular location">
    <subcellularLocation>
        <location evidence="1">Membrane</location>
        <topology evidence="1">Multi-pass membrane protein</topology>
    </subcellularLocation>
</comment>
<dbReference type="GO" id="GO:0006814">
    <property type="term" value="P:sodium ion transport"/>
    <property type="evidence" value="ECO:0007669"/>
    <property type="project" value="UniProtKB-KW"/>
</dbReference>
<dbReference type="InterPro" id="IPR038770">
    <property type="entry name" value="Na+/solute_symporter_sf"/>
</dbReference>
<keyword evidence="7" id="KW-0915">Sodium</keyword>
<dbReference type="Gene3D" id="1.20.1530.20">
    <property type="match status" value="1"/>
</dbReference>
<dbReference type="Pfam" id="PF00999">
    <property type="entry name" value="Na_H_Exchanger"/>
    <property type="match status" value="1"/>
</dbReference>
<reference evidence="14" key="1">
    <citation type="journal article" date="2013" name="Proc. Natl. Acad. Sci. U.S.A.">
        <title>Diversity and abundance of phosphonate biosynthetic genes in nature.</title>
        <authorList>
            <person name="Yu X."/>
            <person name="Doroghazi J.R."/>
            <person name="Janga S.C."/>
            <person name="Zhang J.K."/>
            <person name="Circello B."/>
            <person name="Griffin B.M."/>
            <person name="Labeda D.P."/>
            <person name="Metcalf W.W."/>
        </authorList>
    </citation>
    <scope>NUCLEOTIDE SEQUENCE</scope>
    <source>
        <strain evidence="14">31A4</strain>
    </source>
</reference>
<feature type="transmembrane region" description="Helical" evidence="12">
    <location>
        <begin position="137"/>
        <end position="161"/>
    </location>
</feature>
<evidence type="ECO:0000256" key="1">
    <source>
        <dbReference type="ARBA" id="ARBA00004141"/>
    </source>
</evidence>
<evidence type="ECO:0000256" key="9">
    <source>
        <dbReference type="ARBA" id="ARBA00023136"/>
    </source>
</evidence>
<evidence type="ECO:0000256" key="6">
    <source>
        <dbReference type="ARBA" id="ARBA00022989"/>
    </source>
</evidence>
<dbReference type="AlphaFoldDB" id="U5YNY7"/>
<keyword evidence="10" id="KW-0739">Sodium transport</keyword>
<evidence type="ECO:0000313" key="14">
    <source>
        <dbReference type="EMBL" id="AGZ94400.1"/>
    </source>
</evidence>
<dbReference type="InterPro" id="IPR006153">
    <property type="entry name" value="Cation/H_exchanger_TM"/>
</dbReference>
<keyword evidence="4" id="KW-0050">Antiport</keyword>
<name>U5YNY7_9ACTN</name>
<keyword evidence="5 12" id="KW-0812">Transmembrane</keyword>
<keyword evidence="6 12" id="KW-1133">Transmembrane helix</keyword>
<feature type="domain" description="Cation/H+ exchanger transmembrane" evidence="13">
    <location>
        <begin position="19"/>
        <end position="418"/>
    </location>
</feature>
<feature type="transmembrane region" description="Helical" evidence="12">
    <location>
        <begin position="173"/>
        <end position="196"/>
    </location>
</feature>
<dbReference type="PANTHER" id="PTHR43562">
    <property type="entry name" value="NAPA-TYPE SODIUM/HYDROGEN ANTIPORTER"/>
    <property type="match status" value="1"/>
</dbReference>
<evidence type="ECO:0000256" key="11">
    <source>
        <dbReference type="SAM" id="MobiDB-lite"/>
    </source>
</evidence>